<comment type="caution">
    <text evidence="1">The sequence shown here is derived from an EMBL/GenBank/DDBJ whole genome shotgun (WGS) entry which is preliminary data.</text>
</comment>
<reference evidence="1" key="1">
    <citation type="journal article" date="2015" name="Nature">
        <title>Complex archaea that bridge the gap between prokaryotes and eukaryotes.</title>
        <authorList>
            <person name="Spang A."/>
            <person name="Saw J.H."/>
            <person name="Jorgensen S.L."/>
            <person name="Zaremba-Niedzwiedzka K."/>
            <person name="Martijn J."/>
            <person name="Lind A.E."/>
            <person name="van Eijk R."/>
            <person name="Schleper C."/>
            <person name="Guy L."/>
            <person name="Ettema T.J."/>
        </authorList>
    </citation>
    <scope>NUCLEOTIDE SEQUENCE</scope>
</reference>
<proteinExistence type="predicted"/>
<dbReference type="EMBL" id="LAZR01068524">
    <property type="protein sequence ID" value="KKK49473.1"/>
    <property type="molecule type" value="Genomic_DNA"/>
</dbReference>
<dbReference type="AlphaFoldDB" id="A0A0F8VYN4"/>
<evidence type="ECO:0000313" key="1">
    <source>
        <dbReference type="EMBL" id="KKK49473.1"/>
    </source>
</evidence>
<name>A0A0F8VYN4_9ZZZZ</name>
<organism evidence="1">
    <name type="scientific">marine sediment metagenome</name>
    <dbReference type="NCBI Taxonomy" id="412755"/>
    <lineage>
        <taxon>unclassified sequences</taxon>
        <taxon>metagenomes</taxon>
        <taxon>ecological metagenomes</taxon>
    </lineage>
</organism>
<accession>A0A0F8VYN4</accession>
<gene>
    <name evidence="1" type="ORF">LCGC14_3134690</name>
</gene>
<protein>
    <submittedName>
        <fullName evidence="1">Uncharacterized protein</fullName>
    </submittedName>
</protein>
<sequence length="58" mass="6198">MKICTNAVGHNYEVIVGSRRGNVVTALCSYCGQSILIELKDKVPPEINPNPIGGNTNV</sequence>